<protein>
    <submittedName>
        <fullName evidence="2">Uncharacterized protein</fullName>
    </submittedName>
</protein>
<accession>A0AAE0LA67</accession>
<dbReference type="EMBL" id="LGRX02005823">
    <property type="protein sequence ID" value="KAK3277861.1"/>
    <property type="molecule type" value="Genomic_DNA"/>
</dbReference>
<feature type="non-terminal residue" evidence="2">
    <location>
        <position position="146"/>
    </location>
</feature>
<feature type="compositionally biased region" description="Gly residues" evidence="1">
    <location>
        <begin position="135"/>
        <end position="146"/>
    </location>
</feature>
<name>A0AAE0LA67_9CHLO</name>
<proteinExistence type="predicted"/>
<dbReference type="Proteomes" id="UP001190700">
    <property type="component" value="Unassembled WGS sequence"/>
</dbReference>
<feature type="region of interest" description="Disordered" evidence="1">
    <location>
        <begin position="127"/>
        <end position="146"/>
    </location>
</feature>
<evidence type="ECO:0000256" key="1">
    <source>
        <dbReference type="SAM" id="MobiDB-lite"/>
    </source>
</evidence>
<evidence type="ECO:0000313" key="3">
    <source>
        <dbReference type="Proteomes" id="UP001190700"/>
    </source>
</evidence>
<organism evidence="2 3">
    <name type="scientific">Cymbomonas tetramitiformis</name>
    <dbReference type="NCBI Taxonomy" id="36881"/>
    <lineage>
        <taxon>Eukaryota</taxon>
        <taxon>Viridiplantae</taxon>
        <taxon>Chlorophyta</taxon>
        <taxon>Pyramimonadophyceae</taxon>
        <taxon>Pyramimonadales</taxon>
        <taxon>Pyramimonadaceae</taxon>
        <taxon>Cymbomonas</taxon>
    </lineage>
</organism>
<evidence type="ECO:0000313" key="2">
    <source>
        <dbReference type="EMBL" id="KAK3277861.1"/>
    </source>
</evidence>
<gene>
    <name evidence="2" type="ORF">CYMTET_14157</name>
</gene>
<comment type="caution">
    <text evidence="2">The sequence shown here is derived from an EMBL/GenBank/DDBJ whole genome shotgun (WGS) entry which is preliminary data.</text>
</comment>
<keyword evidence="3" id="KW-1185">Reference proteome</keyword>
<reference evidence="2 3" key="1">
    <citation type="journal article" date="2015" name="Genome Biol. Evol.">
        <title>Comparative Genomics of a Bacterivorous Green Alga Reveals Evolutionary Causalities and Consequences of Phago-Mixotrophic Mode of Nutrition.</title>
        <authorList>
            <person name="Burns J.A."/>
            <person name="Paasch A."/>
            <person name="Narechania A."/>
            <person name="Kim E."/>
        </authorList>
    </citation>
    <scope>NUCLEOTIDE SEQUENCE [LARGE SCALE GENOMIC DNA]</scope>
    <source>
        <strain evidence="2 3">PLY_AMNH</strain>
    </source>
</reference>
<dbReference type="AlphaFoldDB" id="A0AAE0LA67"/>
<sequence length="146" mass="16272">MSRMYNLYKDKTYGALFKRKNSYKQVDEKGLPAYKELSKRVFAVHNTFTGVSALLSNCYTMIQLQASIETDSTTHSGAEALQAKLAFIEQKVYTGTDGLVADSVLTKGLNDFDNMKVKAVTNTHAKASTFRDRQGGQGKGGWRSWK</sequence>